<evidence type="ECO:0000313" key="1">
    <source>
        <dbReference type="EMBL" id="CDY70639.1"/>
    </source>
</evidence>
<gene>
    <name evidence="1" type="primary">BnaCnng69130D</name>
    <name evidence="1" type="ORF">GSBRNA2T00005070001</name>
</gene>
<protein>
    <submittedName>
        <fullName evidence="1">BnaCnng69130D protein</fullName>
    </submittedName>
</protein>
<organism evidence="1">
    <name type="scientific">Brassica napus</name>
    <name type="common">Rape</name>
    <dbReference type="NCBI Taxonomy" id="3708"/>
    <lineage>
        <taxon>Eukaryota</taxon>
        <taxon>Viridiplantae</taxon>
        <taxon>Streptophyta</taxon>
        <taxon>Embryophyta</taxon>
        <taxon>Tracheophyta</taxon>
        <taxon>Spermatophyta</taxon>
        <taxon>Magnoliopsida</taxon>
        <taxon>eudicotyledons</taxon>
        <taxon>Gunneridae</taxon>
        <taxon>Pentapetalae</taxon>
        <taxon>rosids</taxon>
        <taxon>malvids</taxon>
        <taxon>Brassicales</taxon>
        <taxon>Brassicaceae</taxon>
        <taxon>Brassiceae</taxon>
        <taxon>Brassica</taxon>
    </lineage>
</organism>
<dbReference type="PaxDb" id="3708-A0A078CQZ7"/>
<dbReference type="Gramene" id="CDX79581">
    <property type="protein sequence ID" value="CDX79581"/>
    <property type="gene ID" value="GSBRNA2T00132345001"/>
</dbReference>
<dbReference type="AlphaFoldDB" id="A0A078CQZ7"/>
<dbReference type="EMBL" id="LK042784">
    <property type="protein sequence ID" value="CDY70639.1"/>
    <property type="molecule type" value="Genomic_DNA"/>
</dbReference>
<proteinExistence type="predicted"/>
<reference evidence="1" key="1">
    <citation type="journal article" date="2014" name="Science">
        <title>Plant genetics. Early allopolyploid evolution in the post-Neolithic Brassica napus oilseed genome.</title>
        <authorList>
            <person name="Chalhoub B."/>
            <person name="Denoeud F."/>
            <person name="Liu S."/>
            <person name="Parkin I.A."/>
            <person name="Tang H."/>
            <person name="Wang X."/>
            <person name="Chiquet J."/>
            <person name="Belcram H."/>
            <person name="Tong C."/>
            <person name="Samans B."/>
            <person name="Correa M."/>
            <person name="Da Silva C."/>
            <person name="Just J."/>
            <person name="Falentin C."/>
            <person name="Koh C.S."/>
            <person name="Le Clainche I."/>
            <person name="Bernard M."/>
            <person name="Bento P."/>
            <person name="Noel B."/>
            <person name="Labadie K."/>
            <person name="Alberti A."/>
            <person name="Charles M."/>
            <person name="Arnaud D."/>
            <person name="Guo H."/>
            <person name="Daviaud C."/>
            <person name="Alamery S."/>
            <person name="Jabbari K."/>
            <person name="Zhao M."/>
            <person name="Edger P.P."/>
            <person name="Chelaifa H."/>
            <person name="Tack D."/>
            <person name="Lassalle G."/>
            <person name="Mestiri I."/>
            <person name="Schnel N."/>
            <person name="Le Paslier M.C."/>
            <person name="Fan G."/>
            <person name="Renault V."/>
            <person name="Bayer P.E."/>
            <person name="Golicz A.A."/>
            <person name="Manoli S."/>
            <person name="Lee T.H."/>
            <person name="Thi V.H."/>
            <person name="Chalabi S."/>
            <person name="Hu Q."/>
            <person name="Fan C."/>
            <person name="Tollenaere R."/>
            <person name="Lu Y."/>
            <person name="Battail C."/>
            <person name="Shen J."/>
            <person name="Sidebottom C.H."/>
            <person name="Wang X."/>
            <person name="Canaguier A."/>
            <person name="Chauveau A."/>
            <person name="Berard A."/>
            <person name="Deniot G."/>
            <person name="Guan M."/>
            <person name="Liu Z."/>
            <person name="Sun F."/>
            <person name="Lim Y.P."/>
            <person name="Lyons E."/>
            <person name="Town C.D."/>
            <person name="Bancroft I."/>
            <person name="Wang X."/>
            <person name="Meng J."/>
            <person name="Ma J."/>
            <person name="Pires J.C."/>
            <person name="King G.J."/>
            <person name="Brunel D."/>
            <person name="Delourme R."/>
            <person name="Renard M."/>
            <person name="Aury J.M."/>
            <person name="Adams K.L."/>
            <person name="Batley J."/>
            <person name="Snowdon R.J."/>
            <person name="Tost J."/>
            <person name="Edwards D."/>
            <person name="Zhou Y."/>
            <person name="Hua W."/>
            <person name="Sharpe A.G."/>
            <person name="Paterson A.H."/>
            <person name="Guan C."/>
            <person name="Wincker P."/>
        </authorList>
    </citation>
    <scope>NUCLEOTIDE SEQUENCE [LARGE SCALE GENOMIC DNA]</scope>
</reference>
<name>A0A078CQZ7_BRANA</name>
<sequence length="38" mass="4229">MKMKIFSRPTLLIITVAIVCAGAFPRMSRHSAGRPRQS</sequence>
<reference evidence="1" key="2">
    <citation type="submission" date="2014-06" db="EMBL/GenBank/DDBJ databases">
        <authorList>
            <person name="Genoscope - CEA"/>
        </authorList>
    </citation>
    <scope>NUCLEOTIDE SEQUENCE</scope>
</reference>
<dbReference type="Gramene" id="CDY70639">
    <property type="protein sequence ID" value="CDY70639"/>
    <property type="gene ID" value="GSBRNA2T00005070001"/>
</dbReference>
<accession>A0A078CQZ7</accession>